<dbReference type="OrthoDB" id="10449461at2759"/>
<protein>
    <submittedName>
        <fullName evidence="1">Uncharacterized protein</fullName>
    </submittedName>
</protein>
<name>A0A9P7SJL6_9HYPO</name>
<organism evidence="1 2">
    <name type="scientific">Claviceps pazoutovae</name>
    <dbReference type="NCBI Taxonomy" id="1649127"/>
    <lineage>
        <taxon>Eukaryota</taxon>
        <taxon>Fungi</taxon>
        <taxon>Dikarya</taxon>
        <taxon>Ascomycota</taxon>
        <taxon>Pezizomycotina</taxon>
        <taxon>Sordariomycetes</taxon>
        <taxon>Hypocreomycetidae</taxon>
        <taxon>Hypocreales</taxon>
        <taxon>Clavicipitaceae</taxon>
        <taxon>Claviceps</taxon>
    </lineage>
</organism>
<sequence>MPDRGTGARAYGRPEAVHPSLILARLRSAWRQPTGQLPKTAHVIITGQPCARSMSIQVLGVARWLLTRPHARNLSPSLYSLRANTFAPLESPVLWTSPVVDDVSVPANSLNRLNSQPPAPQHTP</sequence>
<dbReference type="EMBL" id="SRPO01000068">
    <property type="protein sequence ID" value="KAG5943326.1"/>
    <property type="molecule type" value="Genomic_DNA"/>
</dbReference>
<dbReference type="Proteomes" id="UP000706124">
    <property type="component" value="Unassembled WGS sequence"/>
</dbReference>
<comment type="caution">
    <text evidence="1">The sequence shown here is derived from an EMBL/GenBank/DDBJ whole genome shotgun (WGS) entry which is preliminary data.</text>
</comment>
<evidence type="ECO:0000313" key="1">
    <source>
        <dbReference type="EMBL" id="KAG5943326.1"/>
    </source>
</evidence>
<accession>A0A9P7SJL6</accession>
<dbReference type="AlphaFoldDB" id="A0A9P7SJL6"/>
<proteinExistence type="predicted"/>
<reference evidence="1 2" key="1">
    <citation type="journal article" date="2020" name="bioRxiv">
        <title>Whole genome comparisons of ergot fungi reveals the divergence and evolution of species within the genus Claviceps are the result of varying mechanisms driving genome evolution and host range expansion.</title>
        <authorList>
            <person name="Wyka S.A."/>
            <person name="Mondo S.J."/>
            <person name="Liu M."/>
            <person name="Dettman J."/>
            <person name="Nalam V."/>
            <person name="Broders K.D."/>
        </authorList>
    </citation>
    <scope>NUCLEOTIDE SEQUENCE [LARGE SCALE GENOMIC DNA]</scope>
    <source>
        <strain evidence="1 2">CCC 1485</strain>
    </source>
</reference>
<keyword evidence="2" id="KW-1185">Reference proteome</keyword>
<evidence type="ECO:0000313" key="2">
    <source>
        <dbReference type="Proteomes" id="UP000706124"/>
    </source>
</evidence>
<gene>
    <name evidence="1" type="ORF">E4U60_006744</name>
</gene>